<dbReference type="Pfam" id="PF13091">
    <property type="entry name" value="PLDc_2"/>
    <property type="match status" value="1"/>
</dbReference>
<sequence>MTDILLENAEDEDHASLLVRHLENATRFICIVAFARMSGMKLIQNSLRARVDKGLSATFVIGINFFQSEPDLLRALLRLRAAAARAGGEIQVYMGAAAGACTLHPKVYWFKGGRQEALIVGSANMTSGGFSDNHELSAALIGGGRKWQRRLEGWIGDRVTDGDIVEATPGLIDSYEKQRNIYCAAMKAAQWRARRSTEASPGQTIVLSDLLIEMRADDGPDGFDAQVKDRRRSRRKGATILDELARNPDLKPRDFLPRYEEQIRYWHAGGLHRGKTSLAKKAPLYQEALRALAAAPSQDPAGLFDLLKGYFDRIPRAGTNVLTEILHTRDPKRFPVMNRNSVAGMGLANINGYPRVPAKASVNGERYGRFAADAAVLCKSLGLSDFTELDVLFNFAYWNPPEADDEYEA</sequence>
<organism evidence="2 3">
    <name type="scientific">Pseudaminobacter soli</name>
    <name type="common">ex Zhang et al. 2022</name>
    <dbReference type="NCBI Taxonomy" id="2831468"/>
    <lineage>
        <taxon>Bacteria</taxon>
        <taxon>Pseudomonadati</taxon>
        <taxon>Pseudomonadota</taxon>
        <taxon>Alphaproteobacteria</taxon>
        <taxon>Hyphomicrobiales</taxon>
        <taxon>Phyllobacteriaceae</taxon>
        <taxon>Pseudaminobacter</taxon>
    </lineage>
</organism>
<gene>
    <name evidence="2" type="ORF">KEU06_21855</name>
</gene>
<dbReference type="EMBL" id="JAGWCR010000012">
    <property type="protein sequence ID" value="MBS3651261.1"/>
    <property type="molecule type" value="Genomic_DNA"/>
</dbReference>
<dbReference type="AlphaFoldDB" id="A0A942IB61"/>
<reference evidence="2" key="1">
    <citation type="submission" date="2021-04" db="EMBL/GenBank/DDBJ databases">
        <title>Pseudaminobacter soli sp. nov., isolated from paddy soil contaminated by heavy metals.</title>
        <authorList>
            <person name="Zhang K."/>
        </authorList>
    </citation>
    <scope>NUCLEOTIDE SEQUENCE</scope>
    <source>
        <strain evidence="2">19-2017</strain>
    </source>
</reference>
<dbReference type="RefSeq" id="WP_188256799.1">
    <property type="nucleotide sequence ID" value="NZ_JABVCF010000012.1"/>
</dbReference>
<keyword evidence="3" id="KW-1185">Reference proteome</keyword>
<proteinExistence type="predicted"/>
<dbReference type="InterPro" id="IPR025202">
    <property type="entry name" value="PLD-like_dom"/>
</dbReference>
<dbReference type="CDD" id="cd09117">
    <property type="entry name" value="PLDc_Bfil_DEXD_like"/>
    <property type="match status" value="1"/>
</dbReference>
<dbReference type="Proteomes" id="UP000680348">
    <property type="component" value="Unassembled WGS sequence"/>
</dbReference>
<name>A0A942IB61_9HYPH</name>
<evidence type="ECO:0000313" key="3">
    <source>
        <dbReference type="Proteomes" id="UP000680348"/>
    </source>
</evidence>
<protein>
    <submittedName>
        <fullName evidence="2">Phospholipase D family protein</fullName>
    </submittedName>
</protein>
<evidence type="ECO:0000313" key="2">
    <source>
        <dbReference type="EMBL" id="MBS3651261.1"/>
    </source>
</evidence>
<accession>A0A942IB61</accession>
<comment type="caution">
    <text evidence="2">The sequence shown here is derived from an EMBL/GenBank/DDBJ whole genome shotgun (WGS) entry which is preliminary data.</text>
</comment>
<feature type="domain" description="Phospholipase D-like" evidence="1">
    <location>
        <begin position="21"/>
        <end position="137"/>
    </location>
</feature>
<dbReference type="SUPFAM" id="SSF56024">
    <property type="entry name" value="Phospholipase D/nuclease"/>
    <property type="match status" value="1"/>
</dbReference>
<dbReference type="Gene3D" id="3.30.870.10">
    <property type="entry name" value="Endonuclease Chain A"/>
    <property type="match status" value="1"/>
</dbReference>
<evidence type="ECO:0000259" key="1">
    <source>
        <dbReference type="Pfam" id="PF13091"/>
    </source>
</evidence>